<dbReference type="InterPro" id="IPR036691">
    <property type="entry name" value="Endo/exonu/phosph_ase_sf"/>
</dbReference>
<protein>
    <recommendedName>
        <fullName evidence="2">Endonuclease/exonuclease/phosphatase domain-containing protein</fullName>
    </recommendedName>
</protein>
<proteinExistence type="predicted"/>
<evidence type="ECO:0000313" key="1">
    <source>
        <dbReference type="EMBL" id="JAE12133.1"/>
    </source>
</evidence>
<sequence length="115" mass="13025">MSVNHSVQGSIHTRCLCNLLNRRVETGGSLVSMGHKRMLRRSSSSRSCAMSAPSHHALCDGPWILGGDFNLIYQAADKNNDNLNRAMMGRFRRFLDDMDIKEIPLLGRKYTWSNE</sequence>
<dbReference type="Gene3D" id="3.60.10.10">
    <property type="entry name" value="Endonuclease/exonuclease/phosphatase"/>
    <property type="match status" value="1"/>
</dbReference>
<evidence type="ECO:0008006" key="2">
    <source>
        <dbReference type="Google" id="ProtNLM"/>
    </source>
</evidence>
<reference evidence="1" key="1">
    <citation type="submission" date="2014-09" db="EMBL/GenBank/DDBJ databases">
        <authorList>
            <person name="Magalhaes I.L.F."/>
            <person name="Oliveira U."/>
            <person name="Santos F.R."/>
            <person name="Vidigal T.H.D.A."/>
            <person name="Brescovit A.D."/>
            <person name="Santos A.J."/>
        </authorList>
    </citation>
    <scope>NUCLEOTIDE SEQUENCE</scope>
    <source>
        <tissue evidence="1">Shoot tissue taken approximately 20 cm above the soil surface</tissue>
    </source>
</reference>
<dbReference type="AlphaFoldDB" id="A0A0A9FUY6"/>
<reference evidence="1" key="2">
    <citation type="journal article" date="2015" name="Data Brief">
        <title>Shoot transcriptome of the giant reed, Arundo donax.</title>
        <authorList>
            <person name="Barrero R.A."/>
            <person name="Guerrero F.D."/>
            <person name="Moolhuijzen P."/>
            <person name="Goolsby J.A."/>
            <person name="Tidwell J."/>
            <person name="Bellgard S.E."/>
            <person name="Bellgard M.I."/>
        </authorList>
    </citation>
    <scope>NUCLEOTIDE SEQUENCE</scope>
    <source>
        <tissue evidence="1">Shoot tissue taken approximately 20 cm above the soil surface</tissue>
    </source>
</reference>
<dbReference type="SUPFAM" id="SSF56219">
    <property type="entry name" value="DNase I-like"/>
    <property type="match status" value="1"/>
</dbReference>
<dbReference type="EMBL" id="GBRH01185763">
    <property type="protein sequence ID" value="JAE12133.1"/>
    <property type="molecule type" value="Transcribed_RNA"/>
</dbReference>
<organism evidence="1">
    <name type="scientific">Arundo donax</name>
    <name type="common">Giant reed</name>
    <name type="synonym">Donax arundinaceus</name>
    <dbReference type="NCBI Taxonomy" id="35708"/>
    <lineage>
        <taxon>Eukaryota</taxon>
        <taxon>Viridiplantae</taxon>
        <taxon>Streptophyta</taxon>
        <taxon>Embryophyta</taxon>
        <taxon>Tracheophyta</taxon>
        <taxon>Spermatophyta</taxon>
        <taxon>Magnoliopsida</taxon>
        <taxon>Liliopsida</taxon>
        <taxon>Poales</taxon>
        <taxon>Poaceae</taxon>
        <taxon>PACMAD clade</taxon>
        <taxon>Arundinoideae</taxon>
        <taxon>Arundineae</taxon>
        <taxon>Arundo</taxon>
    </lineage>
</organism>
<accession>A0A0A9FUY6</accession>
<name>A0A0A9FUY6_ARUDO</name>